<feature type="transmembrane region" description="Helical" evidence="8">
    <location>
        <begin position="157"/>
        <end position="177"/>
    </location>
</feature>
<dbReference type="PROSITE" id="PS50929">
    <property type="entry name" value="ABC_TM1F"/>
    <property type="match status" value="1"/>
</dbReference>
<keyword evidence="6 8" id="KW-0472">Membrane</keyword>
<feature type="transmembrane region" description="Helical" evidence="8">
    <location>
        <begin position="130"/>
        <end position="151"/>
    </location>
</feature>
<name>A0ABW4PX00_9MICO</name>
<evidence type="ECO:0000256" key="6">
    <source>
        <dbReference type="ARBA" id="ARBA00023136"/>
    </source>
</evidence>
<evidence type="ECO:0000256" key="3">
    <source>
        <dbReference type="ARBA" id="ARBA00022741"/>
    </source>
</evidence>
<feature type="compositionally biased region" description="Low complexity" evidence="7">
    <location>
        <begin position="621"/>
        <end position="632"/>
    </location>
</feature>
<keyword evidence="2 8" id="KW-0812">Transmembrane</keyword>
<dbReference type="PROSITE" id="PS00211">
    <property type="entry name" value="ABC_TRANSPORTER_1"/>
    <property type="match status" value="1"/>
</dbReference>
<dbReference type="EMBL" id="JBHUFL010000002">
    <property type="protein sequence ID" value="MFD1834714.1"/>
    <property type="molecule type" value="Genomic_DNA"/>
</dbReference>
<dbReference type="InterPro" id="IPR017871">
    <property type="entry name" value="ABC_transporter-like_CS"/>
</dbReference>
<dbReference type="CDD" id="cd18543">
    <property type="entry name" value="ABC_6TM_Rv0194_D1_like"/>
    <property type="match status" value="1"/>
</dbReference>
<evidence type="ECO:0000313" key="12">
    <source>
        <dbReference type="Proteomes" id="UP001597280"/>
    </source>
</evidence>
<reference evidence="12" key="1">
    <citation type="journal article" date="2019" name="Int. J. Syst. Evol. Microbiol.">
        <title>The Global Catalogue of Microorganisms (GCM) 10K type strain sequencing project: providing services to taxonomists for standard genome sequencing and annotation.</title>
        <authorList>
            <consortium name="The Broad Institute Genomics Platform"/>
            <consortium name="The Broad Institute Genome Sequencing Center for Infectious Disease"/>
            <person name="Wu L."/>
            <person name="Ma J."/>
        </authorList>
    </citation>
    <scope>NUCLEOTIDE SEQUENCE [LARGE SCALE GENOMIC DNA]</scope>
    <source>
        <strain evidence="12">JCM 11650</strain>
    </source>
</reference>
<sequence length="639" mass="69324">MLGTMSRLWQTVRPIRFRLYLGLLSALTASLVALGIPQVLEVVVNRLHVGAASATVWTGGAVVLALGLVEAALIWLRRVFAVAPSTLVEKDIRVRFYAKTQHMPVSFHDGWGSGQLLSRMMSDINTIRRWIAFGMIMLVTTSVTIVVGMVLLVRSSWLLALIFFLAAVPVTVIAYRFHREFSVLSRLSQDQNGDLATTIEQSVQGIRVLKAFGRGPSALEGFTEQAEELRRTEVRKATSMARFDMFMFMLPELALGIALFVGLHLVAGGSISVGQLASYFATATLVVGPVRMLGMLFGQMVNASTALDRHYEVMDEENTITSPESPVAVDTSAARGAVSFEGVHFRYEDAPGHVKDVLDGVDLEIRPGETMALVGVTGSGKSTLLQLVPRLYEVTEGRVRIDGVDVRDLALPDLRTLTAVAFEDATLFSDSVRDNVLLGADPALSDEAAEELLHLALRTADATYAYELPDGVDTRIGEEGMSLSGGQRQRLALARAIAARPAVLLLDDPLSALDTRTEETVTGRLREVLEGTTTLIVAHRTSTVALADRVALLDGGTVVAVGTHTELMASSARYRWVIANQEEETRRDQDIEALTGELDLREIQRAQEAQEARDTREAADGPPGSEGTSTSETEPEGAR</sequence>
<evidence type="ECO:0000256" key="1">
    <source>
        <dbReference type="ARBA" id="ARBA00004651"/>
    </source>
</evidence>
<dbReference type="InterPro" id="IPR003593">
    <property type="entry name" value="AAA+_ATPase"/>
</dbReference>
<feature type="transmembrane region" description="Helical" evidence="8">
    <location>
        <begin position="51"/>
        <end position="76"/>
    </location>
</feature>
<accession>A0ABW4PX00</accession>
<feature type="compositionally biased region" description="Basic and acidic residues" evidence="7">
    <location>
        <begin position="598"/>
        <end position="619"/>
    </location>
</feature>
<keyword evidence="12" id="KW-1185">Reference proteome</keyword>
<dbReference type="Pfam" id="PF00005">
    <property type="entry name" value="ABC_tran"/>
    <property type="match status" value="1"/>
</dbReference>
<evidence type="ECO:0000256" key="8">
    <source>
        <dbReference type="SAM" id="Phobius"/>
    </source>
</evidence>
<dbReference type="PANTHER" id="PTHR43394">
    <property type="entry name" value="ATP-DEPENDENT PERMEASE MDL1, MITOCHONDRIAL"/>
    <property type="match status" value="1"/>
</dbReference>
<dbReference type="SMART" id="SM00382">
    <property type="entry name" value="AAA"/>
    <property type="match status" value="1"/>
</dbReference>
<keyword evidence="4 11" id="KW-0067">ATP-binding</keyword>
<feature type="domain" description="ABC transmembrane type-1" evidence="10">
    <location>
        <begin position="21"/>
        <end position="302"/>
    </location>
</feature>
<gene>
    <name evidence="11" type="ORF">ACFSDA_06440</name>
</gene>
<organism evidence="11 12">
    <name type="scientific">Brachybacterium rhamnosum</name>
    <dbReference type="NCBI Taxonomy" id="173361"/>
    <lineage>
        <taxon>Bacteria</taxon>
        <taxon>Bacillati</taxon>
        <taxon>Actinomycetota</taxon>
        <taxon>Actinomycetes</taxon>
        <taxon>Micrococcales</taxon>
        <taxon>Dermabacteraceae</taxon>
        <taxon>Brachybacterium</taxon>
    </lineage>
</organism>
<evidence type="ECO:0000259" key="9">
    <source>
        <dbReference type="PROSITE" id="PS50893"/>
    </source>
</evidence>
<feature type="transmembrane region" description="Helical" evidence="8">
    <location>
        <begin position="245"/>
        <end position="267"/>
    </location>
</feature>
<protein>
    <submittedName>
        <fullName evidence="11">ABC transporter ATP-binding protein</fullName>
    </submittedName>
</protein>
<dbReference type="Proteomes" id="UP001597280">
    <property type="component" value="Unassembled WGS sequence"/>
</dbReference>
<keyword evidence="3" id="KW-0547">Nucleotide-binding</keyword>
<comment type="subcellular location">
    <subcellularLocation>
        <location evidence="1">Cell membrane</location>
        <topology evidence="1">Multi-pass membrane protein</topology>
    </subcellularLocation>
</comment>
<dbReference type="PROSITE" id="PS50893">
    <property type="entry name" value="ABC_TRANSPORTER_2"/>
    <property type="match status" value="1"/>
</dbReference>
<evidence type="ECO:0000259" key="10">
    <source>
        <dbReference type="PROSITE" id="PS50929"/>
    </source>
</evidence>
<dbReference type="SUPFAM" id="SSF52540">
    <property type="entry name" value="P-loop containing nucleoside triphosphate hydrolases"/>
    <property type="match status" value="1"/>
</dbReference>
<evidence type="ECO:0000256" key="7">
    <source>
        <dbReference type="SAM" id="MobiDB-lite"/>
    </source>
</evidence>
<feature type="domain" description="ABC transporter" evidence="9">
    <location>
        <begin position="338"/>
        <end position="580"/>
    </location>
</feature>
<dbReference type="InterPro" id="IPR003439">
    <property type="entry name" value="ABC_transporter-like_ATP-bd"/>
</dbReference>
<feature type="region of interest" description="Disordered" evidence="7">
    <location>
        <begin position="598"/>
        <end position="639"/>
    </location>
</feature>
<evidence type="ECO:0000256" key="4">
    <source>
        <dbReference type="ARBA" id="ARBA00022840"/>
    </source>
</evidence>
<evidence type="ECO:0000256" key="2">
    <source>
        <dbReference type="ARBA" id="ARBA00022692"/>
    </source>
</evidence>
<dbReference type="Gene3D" id="3.40.50.300">
    <property type="entry name" value="P-loop containing nucleotide triphosphate hydrolases"/>
    <property type="match status" value="1"/>
</dbReference>
<comment type="caution">
    <text evidence="11">The sequence shown here is derived from an EMBL/GenBank/DDBJ whole genome shotgun (WGS) entry which is preliminary data.</text>
</comment>
<evidence type="ECO:0000313" key="11">
    <source>
        <dbReference type="EMBL" id="MFD1834714.1"/>
    </source>
</evidence>
<dbReference type="PANTHER" id="PTHR43394:SF1">
    <property type="entry name" value="ATP-BINDING CASSETTE SUB-FAMILY B MEMBER 10, MITOCHONDRIAL"/>
    <property type="match status" value="1"/>
</dbReference>
<dbReference type="InterPro" id="IPR027417">
    <property type="entry name" value="P-loop_NTPase"/>
</dbReference>
<dbReference type="InterPro" id="IPR039421">
    <property type="entry name" value="Type_1_exporter"/>
</dbReference>
<dbReference type="GO" id="GO:0005524">
    <property type="term" value="F:ATP binding"/>
    <property type="evidence" value="ECO:0007669"/>
    <property type="project" value="UniProtKB-KW"/>
</dbReference>
<dbReference type="Pfam" id="PF00664">
    <property type="entry name" value="ABC_membrane"/>
    <property type="match status" value="1"/>
</dbReference>
<keyword evidence="5 8" id="KW-1133">Transmembrane helix</keyword>
<dbReference type="Gene3D" id="1.20.1560.10">
    <property type="entry name" value="ABC transporter type 1, transmembrane domain"/>
    <property type="match status" value="1"/>
</dbReference>
<evidence type="ECO:0000256" key="5">
    <source>
        <dbReference type="ARBA" id="ARBA00022989"/>
    </source>
</evidence>
<dbReference type="InterPro" id="IPR011527">
    <property type="entry name" value="ABC1_TM_dom"/>
</dbReference>
<dbReference type="RefSeq" id="WP_343903950.1">
    <property type="nucleotide sequence ID" value="NZ_BAAAIS010000002.1"/>
</dbReference>
<dbReference type="InterPro" id="IPR036640">
    <property type="entry name" value="ABC1_TM_sf"/>
</dbReference>
<proteinExistence type="predicted"/>
<dbReference type="SUPFAM" id="SSF90123">
    <property type="entry name" value="ABC transporter transmembrane region"/>
    <property type="match status" value="1"/>
</dbReference>